<dbReference type="CDD" id="cd17546">
    <property type="entry name" value="REC_hyHK_CKI1_RcsC-like"/>
    <property type="match status" value="1"/>
</dbReference>
<dbReference type="SUPFAM" id="SSF55874">
    <property type="entry name" value="ATPase domain of HSP90 chaperone/DNA topoisomerase II/histidine kinase"/>
    <property type="match status" value="1"/>
</dbReference>
<dbReference type="Gene3D" id="3.40.50.2300">
    <property type="match status" value="1"/>
</dbReference>
<evidence type="ECO:0000256" key="1">
    <source>
        <dbReference type="ARBA" id="ARBA00000085"/>
    </source>
</evidence>
<evidence type="ECO:0000256" key="8">
    <source>
        <dbReference type="ARBA" id="ARBA00022777"/>
    </source>
</evidence>
<comment type="subcellular location">
    <subcellularLocation>
        <location evidence="2">Membrane</location>
    </subcellularLocation>
</comment>
<gene>
    <name evidence="16" type="ORF">LEP1GSC186_2911</name>
</gene>
<dbReference type="Pfam" id="PF00512">
    <property type="entry name" value="HisKA"/>
    <property type="match status" value="1"/>
</dbReference>
<dbReference type="InterPro" id="IPR036890">
    <property type="entry name" value="HATPase_C_sf"/>
</dbReference>
<dbReference type="InterPro" id="IPR011006">
    <property type="entry name" value="CheY-like_superfamily"/>
</dbReference>
<dbReference type="InterPro" id="IPR005467">
    <property type="entry name" value="His_kinase_dom"/>
</dbReference>
<dbReference type="PROSITE" id="PS50109">
    <property type="entry name" value="HIS_KIN"/>
    <property type="match status" value="1"/>
</dbReference>
<evidence type="ECO:0000256" key="10">
    <source>
        <dbReference type="ARBA" id="ARBA00022989"/>
    </source>
</evidence>
<dbReference type="CDD" id="cd16922">
    <property type="entry name" value="HATPase_EvgS-ArcB-TorS-like"/>
    <property type="match status" value="1"/>
</dbReference>
<dbReference type="Pfam" id="PF00072">
    <property type="entry name" value="Response_reg"/>
    <property type="match status" value="1"/>
</dbReference>
<feature type="domain" description="Response regulatory" evidence="15">
    <location>
        <begin position="579"/>
        <end position="695"/>
    </location>
</feature>
<evidence type="ECO:0000259" key="15">
    <source>
        <dbReference type="PROSITE" id="PS50110"/>
    </source>
</evidence>
<dbReference type="SMART" id="SM00388">
    <property type="entry name" value="HisKA"/>
    <property type="match status" value="1"/>
</dbReference>
<evidence type="ECO:0000256" key="13">
    <source>
        <dbReference type="PROSITE-ProRule" id="PRU00169"/>
    </source>
</evidence>
<keyword evidence="10" id="KW-1133">Transmembrane helix</keyword>
<dbReference type="InterPro" id="IPR003661">
    <property type="entry name" value="HisK_dim/P_dom"/>
</dbReference>
<keyword evidence="8" id="KW-0418">Kinase</keyword>
<feature type="modified residue" description="4-aspartylphosphate" evidence="13">
    <location>
        <position position="628"/>
    </location>
</feature>
<dbReference type="InterPro" id="IPR001789">
    <property type="entry name" value="Sig_transdc_resp-reg_receiver"/>
</dbReference>
<dbReference type="Proteomes" id="UP000012153">
    <property type="component" value="Unassembled WGS sequence"/>
</dbReference>
<dbReference type="GO" id="GO:0005524">
    <property type="term" value="F:ATP binding"/>
    <property type="evidence" value="ECO:0007669"/>
    <property type="project" value="UniProtKB-KW"/>
</dbReference>
<evidence type="ECO:0000256" key="7">
    <source>
        <dbReference type="ARBA" id="ARBA00022741"/>
    </source>
</evidence>
<dbReference type="RefSeq" id="WP_004441922.1">
    <property type="nucleotide sequence ID" value="NZ_AHOP02000063.1"/>
</dbReference>
<dbReference type="FunFam" id="3.30.565.10:FF:000010">
    <property type="entry name" value="Sensor histidine kinase RcsC"/>
    <property type="match status" value="1"/>
</dbReference>
<dbReference type="GO" id="GO:0016020">
    <property type="term" value="C:membrane"/>
    <property type="evidence" value="ECO:0007669"/>
    <property type="project" value="UniProtKB-SubCell"/>
</dbReference>
<dbReference type="PANTHER" id="PTHR45339">
    <property type="entry name" value="HYBRID SIGNAL TRANSDUCTION HISTIDINE KINASE J"/>
    <property type="match status" value="1"/>
</dbReference>
<evidence type="ECO:0000256" key="3">
    <source>
        <dbReference type="ARBA" id="ARBA00012438"/>
    </source>
</evidence>
<keyword evidence="6" id="KW-0812">Transmembrane</keyword>
<evidence type="ECO:0000256" key="12">
    <source>
        <dbReference type="ARBA" id="ARBA00023136"/>
    </source>
</evidence>
<dbReference type="EC" id="2.7.13.3" evidence="3"/>
<keyword evidence="11" id="KW-0902">Two-component regulatory system</keyword>
<evidence type="ECO:0000256" key="5">
    <source>
        <dbReference type="ARBA" id="ARBA00022679"/>
    </source>
</evidence>
<keyword evidence="12" id="KW-0472">Membrane</keyword>
<evidence type="ECO:0000313" key="17">
    <source>
        <dbReference type="Proteomes" id="UP000012153"/>
    </source>
</evidence>
<dbReference type="InterPro" id="IPR004358">
    <property type="entry name" value="Sig_transdc_His_kin-like_C"/>
</dbReference>
<dbReference type="EMBL" id="AHOP02000063">
    <property type="protein sequence ID" value="EMO38798.1"/>
    <property type="molecule type" value="Genomic_DNA"/>
</dbReference>
<dbReference type="SUPFAM" id="SSF52172">
    <property type="entry name" value="CheY-like"/>
    <property type="match status" value="1"/>
</dbReference>
<keyword evidence="9" id="KW-0067">ATP-binding</keyword>
<dbReference type="PRINTS" id="PR00344">
    <property type="entry name" value="BCTRLSENSOR"/>
</dbReference>
<comment type="catalytic activity">
    <reaction evidence="1">
        <text>ATP + protein L-histidine = ADP + protein N-phospho-L-histidine.</text>
        <dbReference type="EC" id="2.7.13.3"/>
    </reaction>
</comment>
<reference evidence="16 17" key="1">
    <citation type="submission" date="2013-01" db="EMBL/GenBank/DDBJ databases">
        <authorList>
            <person name="Harkins D.M."/>
            <person name="Durkin A.S."/>
            <person name="Brinkac L.M."/>
            <person name="Haft D.H."/>
            <person name="Selengut J.D."/>
            <person name="Sanka R."/>
            <person name="DePew J."/>
            <person name="Purushe J."/>
            <person name="Matthias M.A."/>
            <person name="Vinetz J.M."/>
            <person name="Sutton G.G."/>
            <person name="Nierman W.C."/>
            <person name="Fouts D.E."/>
        </authorList>
    </citation>
    <scope>NUCLEOTIDE SEQUENCE [LARGE SCALE GENOMIC DNA]</scope>
    <source>
        <strain evidence="16 17">ZUN142</strain>
    </source>
</reference>
<feature type="domain" description="Histidine kinase" evidence="14">
    <location>
        <begin position="330"/>
        <end position="551"/>
    </location>
</feature>
<comment type="caution">
    <text evidence="16">The sequence shown here is derived from an EMBL/GenBank/DDBJ whole genome shotgun (WGS) entry which is preliminary data.</text>
</comment>
<keyword evidence="4 13" id="KW-0597">Phosphoprotein</keyword>
<dbReference type="Gene3D" id="3.30.565.10">
    <property type="entry name" value="Histidine kinase-like ATPase, C-terminal domain"/>
    <property type="match status" value="1"/>
</dbReference>
<dbReference type="InterPro" id="IPR036097">
    <property type="entry name" value="HisK_dim/P_sf"/>
</dbReference>
<evidence type="ECO:0000313" key="16">
    <source>
        <dbReference type="EMBL" id="EMO38798.1"/>
    </source>
</evidence>
<dbReference type="PROSITE" id="PS50110">
    <property type="entry name" value="RESPONSE_REGULATORY"/>
    <property type="match status" value="1"/>
</dbReference>
<dbReference type="FunFam" id="1.10.287.130:FF:000004">
    <property type="entry name" value="Ethylene receptor 1"/>
    <property type="match status" value="1"/>
</dbReference>
<dbReference type="GO" id="GO:0000155">
    <property type="term" value="F:phosphorelay sensor kinase activity"/>
    <property type="evidence" value="ECO:0007669"/>
    <property type="project" value="InterPro"/>
</dbReference>
<evidence type="ECO:0000256" key="11">
    <source>
        <dbReference type="ARBA" id="ARBA00023012"/>
    </source>
</evidence>
<keyword evidence="5" id="KW-0808">Transferase</keyword>
<dbReference type="SMART" id="SM00387">
    <property type="entry name" value="HATPase_c"/>
    <property type="match status" value="1"/>
</dbReference>
<evidence type="ECO:0000256" key="4">
    <source>
        <dbReference type="ARBA" id="ARBA00022553"/>
    </source>
</evidence>
<dbReference type="Pfam" id="PF02518">
    <property type="entry name" value="HATPase_c"/>
    <property type="match status" value="1"/>
</dbReference>
<evidence type="ECO:0000256" key="2">
    <source>
        <dbReference type="ARBA" id="ARBA00004370"/>
    </source>
</evidence>
<dbReference type="AlphaFoldDB" id="M6UNG1"/>
<dbReference type="SUPFAM" id="SSF47384">
    <property type="entry name" value="Homodimeric domain of signal transducing histidine kinase"/>
    <property type="match status" value="1"/>
</dbReference>
<organism evidence="16 17">
    <name type="scientific">Leptospira noguchii serovar Autumnalis str. ZUN142</name>
    <dbReference type="NCBI Taxonomy" id="1085540"/>
    <lineage>
        <taxon>Bacteria</taxon>
        <taxon>Pseudomonadati</taxon>
        <taxon>Spirochaetota</taxon>
        <taxon>Spirochaetia</taxon>
        <taxon>Leptospirales</taxon>
        <taxon>Leptospiraceae</taxon>
        <taxon>Leptospira</taxon>
    </lineage>
</organism>
<dbReference type="Gene3D" id="1.10.287.130">
    <property type="match status" value="1"/>
</dbReference>
<dbReference type="PANTHER" id="PTHR45339:SF1">
    <property type="entry name" value="HYBRID SIGNAL TRANSDUCTION HISTIDINE KINASE J"/>
    <property type="match status" value="1"/>
</dbReference>
<keyword evidence="7" id="KW-0547">Nucleotide-binding</keyword>
<dbReference type="CDD" id="cd00082">
    <property type="entry name" value="HisKA"/>
    <property type="match status" value="1"/>
</dbReference>
<dbReference type="SMART" id="SM00448">
    <property type="entry name" value="REC"/>
    <property type="match status" value="1"/>
</dbReference>
<proteinExistence type="predicted"/>
<accession>M6UNG1</accession>
<protein>
    <recommendedName>
        <fullName evidence="3">histidine kinase</fullName>
        <ecNumber evidence="3">2.7.13.3</ecNumber>
    </recommendedName>
</protein>
<name>M6UNG1_9LEPT</name>
<dbReference type="InterPro" id="IPR003594">
    <property type="entry name" value="HATPase_dom"/>
</dbReference>
<evidence type="ECO:0000256" key="6">
    <source>
        <dbReference type="ARBA" id="ARBA00022692"/>
    </source>
</evidence>
<evidence type="ECO:0000256" key="9">
    <source>
        <dbReference type="ARBA" id="ARBA00022840"/>
    </source>
</evidence>
<evidence type="ECO:0000259" key="14">
    <source>
        <dbReference type="PROSITE" id="PS50109"/>
    </source>
</evidence>
<sequence>MNESSNKTFTDKINEFYKRSFELFSKGYYLEEMDKFYSLCKNTLHADFIILLESRDSLSIKIAESLPKFDFSINQTNINLLSISYSENRPVLPYTLMRQEIKFSNFDALEEINFEQMIVFPILNTNLEDQKKYILLFLYSKNTEHLSEFLKIIQELSPRIYEIFSIRNKEILLNSVHSRLDSVLKTIPQPIIFMDSRTGNTWINESAAKLLSLSHGGDVSSWKVSTSMTELIQSAVNQKEIFLEINRNLSDPNLEKFSTQWIFSDPEKKVFEVVCVLLPGKTAPGRLWFFEDITSFHSQQETLALLNQALKEKSEIAQQENQAKTVFISNISHEIRTPMTGILGITELLLNTPLNSDQKDSLELIQRSGNNLLKIINHLLDFSKADTGKIELESIPFSMQQLLNDLVSLLRTEIIKNKNELNILIPPNFPKLLKGDPVRIGQILTNLVSNATKFTKEGTVEVGFHILEKTNTELSFRTWVFDTGIGIPPTKFNSVFEPFVQSDKSITRHFGGTGLGLSITKKLIELMGGKIYVESQPGIGTKFWFELKLEVPEFIDETLSFEGSETEVIVDKSDLSRLKVLIAEDNPINQKLLGRILKKKKIEPSLVEDGMEAIERARKFHYDLIFMDINMPGIDGLSATEIIRKFPKGNSIRIVGLTANAAPEIQEIATQRGMDNLLTKPYNVSQIEEILNLFEKR</sequence>